<dbReference type="GO" id="GO:0015562">
    <property type="term" value="F:efflux transmembrane transporter activity"/>
    <property type="evidence" value="ECO:0007669"/>
    <property type="project" value="InterPro"/>
</dbReference>
<organism evidence="2 3">
    <name type="scientific">Phyllobacterium myrsinacearum</name>
    <dbReference type="NCBI Taxonomy" id="28101"/>
    <lineage>
        <taxon>Bacteria</taxon>
        <taxon>Pseudomonadati</taxon>
        <taxon>Pseudomonadota</taxon>
        <taxon>Alphaproteobacteria</taxon>
        <taxon>Hyphomicrobiales</taxon>
        <taxon>Phyllobacteriaceae</taxon>
        <taxon>Phyllobacterium</taxon>
    </lineage>
</organism>
<dbReference type="EMBL" id="JACGXN010000003">
    <property type="protein sequence ID" value="MBA8879297.1"/>
    <property type="molecule type" value="Genomic_DNA"/>
</dbReference>
<dbReference type="InterPro" id="IPR003423">
    <property type="entry name" value="OMP_efflux"/>
</dbReference>
<evidence type="ECO:0000313" key="2">
    <source>
        <dbReference type="EMBL" id="MBA8879297.1"/>
    </source>
</evidence>
<dbReference type="AlphaFoldDB" id="A0A839ES82"/>
<dbReference type="Gene3D" id="2.20.200.10">
    <property type="entry name" value="Outer membrane efflux proteins (OEP)"/>
    <property type="match status" value="1"/>
</dbReference>
<dbReference type="RefSeq" id="WP_182549920.1">
    <property type="nucleotide sequence ID" value="NZ_JACGXN010000003.1"/>
</dbReference>
<reference evidence="2 3" key="1">
    <citation type="submission" date="2020-07" db="EMBL/GenBank/DDBJ databases">
        <title>Genomic Encyclopedia of Type Strains, Phase IV (KMG-V): Genome sequencing to study the core and pangenomes of soil and plant-associated prokaryotes.</title>
        <authorList>
            <person name="Whitman W."/>
        </authorList>
    </citation>
    <scope>NUCLEOTIDE SEQUENCE [LARGE SCALE GENOMIC DNA]</scope>
    <source>
        <strain evidence="2 3">AN3</strain>
    </source>
</reference>
<dbReference type="Pfam" id="PF02321">
    <property type="entry name" value="OEP"/>
    <property type="match status" value="2"/>
</dbReference>
<comment type="similarity">
    <text evidence="1">Belongs to the outer membrane factor (OMF) (TC 1.B.17) family.</text>
</comment>
<dbReference type="PANTHER" id="PTHR30203:SF30">
    <property type="entry name" value="OUTER MEMBRANE PROTEIN-RELATED"/>
    <property type="match status" value="1"/>
</dbReference>
<protein>
    <submittedName>
        <fullName evidence="2">NodT family efflux transporter outer membrane factor (OMF) lipoprotein</fullName>
    </submittedName>
</protein>
<accession>A0A839ES82</accession>
<evidence type="ECO:0000256" key="1">
    <source>
        <dbReference type="ARBA" id="ARBA00007613"/>
    </source>
</evidence>
<name>A0A839ES82_9HYPH</name>
<dbReference type="SUPFAM" id="SSF56954">
    <property type="entry name" value="Outer membrane efflux proteins (OEP)"/>
    <property type="match status" value="1"/>
</dbReference>
<keyword evidence="2" id="KW-0449">Lipoprotein</keyword>
<dbReference type="Gene3D" id="1.20.1600.10">
    <property type="entry name" value="Outer membrane efflux proteins (OEP)"/>
    <property type="match status" value="1"/>
</dbReference>
<dbReference type="InterPro" id="IPR010131">
    <property type="entry name" value="MdtP/NodT-like"/>
</dbReference>
<keyword evidence="3" id="KW-1185">Reference proteome</keyword>
<evidence type="ECO:0000313" key="3">
    <source>
        <dbReference type="Proteomes" id="UP000549052"/>
    </source>
</evidence>
<comment type="caution">
    <text evidence="2">The sequence shown here is derived from an EMBL/GenBank/DDBJ whole genome shotgun (WGS) entry which is preliminary data.</text>
</comment>
<dbReference type="Proteomes" id="UP000549052">
    <property type="component" value="Unassembled WGS sequence"/>
</dbReference>
<sequence length="482" mass="51450">MTLPLASLLLRRVRMKTICALAGAATLAACQNDVAGLALSAPSLPASYSSAARMPAAGQRDMRDWWQVFGDPVLSGLIVRSLGQNLTILQAKQQLIAARMMARTSRTLFMPTADISGAANAGTDSVKSQELLRRPIQLNLEVGWEMGMFGLTENTQRAAKASADMAAEDVEAARIAVTAEIASAYMHLRSLQEREAIARSSLTLIQRDGQLAAVKFRSGLATTSQIEESRMNLGEAKTEQARFQTQIDITLQQIATLLGTTQIDVSLRHAKPQPAARLSHITGRPADLLRARPDVRRAELATVSAAADIGIAQADLYPKLRLSGIVGVGGPSNGSLFGIMGGPSIQIPVFDQGRRRAVVAARQALFDEAVAAYRQSVIVAYEEASSALRAWSSVHATVKQLNVALASVQKIRLETTVLEREGLNDRSKSIGSELRVLALRKQLADAREAEALALIIFYKAIGGASPLTTSTPDGGAAPQQKG</sequence>
<proteinExistence type="inferred from homology"/>
<dbReference type="PANTHER" id="PTHR30203">
    <property type="entry name" value="OUTER MEMBRANE CATION EFFLUX PROTEIN"/>
    <property type="match status" value="1"/>
</dbReference>
<gene>
    <name evidence="2" type="ORF">FHW16_003015</name>
</gene>